<dbReference type="GO" id="GO:0016853">
    <property type="term" value="F:isomerase activity"/>
    <property type="evidence" value="ECO:0007669"/>
    <property type="project" value="UniProtKB-KW"/>
</dbReference>
<dbReference type="AlphaFoldDB" id="A0A4Q7MEF2"/>
<accession>A0A4Q7MEF2</accession>
<dbReference type="InterPro" id="IPR037401">
    <property type="entry name" value="SnoaL-like"/>
</dbReference>
<keyword evidence="3" id="KW-1185">Reference proteome</keyword>
<comment type="caution">
    <text evidence="2">The sequence shown here is derived from an EMBL/GenBank/DDBJ whole genome shotgun (WGS) entry which is preliminary data.</text>
</comment>
<evidence type="ECO:0000313" key="3">
    <source>
        <dbReference type="Proteomes" id="UP000293289"/>
    </source>
</evidence>
<dbReference type="InterPro" id="IPR032710">
    <property type="entry name" value="NTF2-like_dom_sf"/>
</dbReference>
<dbReference type="Gene3D" id="3.10.450.50">
    <property type="match status" value="1"/>
</dbReference>
<name>A0A4Q7MEF2_9MICO</name>
<dbReference type="SUPFAM" id="SSF54427">
    <property type="entry name" value="NTF2-like"/>
    <property type="match status" value="1"/>
</dbReference>
<gene>
    <name evidence="2" type="ORF">EV187_3137</name>
</gene>
<dbReference type="Proteomes" id="UP000293289">
    <property type="component" value="Unassembled WGS sequence"/>
</dbReference>
<feature type="domain" description="SnoaL-like" evidence="1">
    <location>
        <begin position="23"/>
        <end position="128"/>
    </location>
</feature>
<sequence length="139" mass="15682">MPRIEQYTETAVDSAEVAWLVSKRAAAIRARDAEYLASRYAPGALTFGAAPPLSAFAGEAQRVEWLRAWFERFRGRIEHRVLDLTVSVGDDLAFCHSRDVLSVRPVHGRRREVRFETTLGLRRVGGVWLVESERVGVTE</sequence>
<evidence type="ECO:0000259" key="1">
    <source>
        <dbReference type="Pfam" id="PF13474"/>
    </source>
</evidence>
<reference evidence="2 3" key="1">
    <citation type="submission" date="2019-02" db="EMBL/GenBank/DDBJ databases">
        <title>Genomic Encyclopedia of Type Strains, Phase IV (KMG-IV): sequencing the most valuable type-strain genomes for metagenomic binning, comparative biology and taxonomic classification.</title>
        <authorList>
            <person name="Goeker M."/>
        </authorList>
    </citation>
    <scope>NUCLEOTIDE SEQUENCE [LARGE SCALE GENOMIC DNA]</scope>
    <source>
        <strain evidence="2 3">DSM 43045</strain>
    </source>
</reference>
<organism evidence="2 3">
    <name type="scientific">Agromyces ramosus</name>
    <dbReference type="NCBI Taxonomy" id="33879"/>
    <lineage>
        <taxon>Bacteria</taxon>
        <taxon>Bacillati</taxon>
        <taxon>Actinomycetota</taxon>
        <taxon>Actinomycetes</taxon>
        <taxon>Micrococcales</taxon>
        <taxon>Microbacteriaceae</taxon>
        <taxon>Agromyces</taxon>
    </lineage>
</organism>
<dbReference type="RefSeq" id="WP_165391227.1">
    <property type="nucleotide sequence ID" value="NZ_SGWY01000003.1"/>
</dbReference>
<proteinExistence type="predicted"/>
<dbReference type="EMBL" id="SGWY01000003">
    <property type="protein sequence ID" value="RZS64749.1"/>
    <property type="molecule type" value="Genomic_DNA"/>
</dbReference>
<protein>
    <submittedName>
        <fullName evidence="2">Ketosteroid isomerase-like protein</fullName>
    </submittedName>
</protein>
<evidence type="ECO:0000313" key="2">
    <source>
        <dbReference type="EMBL" id="RZS64749.1"/>
    </source>
</evidence>
<keyword evidence="2" id="KW-0413">Isomerase</keyword>
<dbReference type="Pfam" id="PF13474">
    <property type="entry name" value="SnoaL_3"/>
    <property type="match status" value="1"/>
</dbReference>